<evidence type="ECO:0000259" key="2">
    <source>
        <dbReference type="Pfam" id="PF07261"/>
    </source>
</evidence>
<dbReference type="HOGENOM" id="CLU_050990_1_0_9"/>
<dbReference type="Gene3D" id="1.10.10.630">
    <property type="entry name" value="DnaD domain-like"/>
    <property type="match status" value="2"/>
</dbReference>
<feature type="domain" description="DnaB/C C-terminal" evidence="2">
    <location>
        <begin position="225"/>
        <end position="279"/>
    </location>
</feature>
<evidence type="ECO:0000313" key="4">
    <source>
        <dbReference type="Proteomes" id="UP000000814"/>
    </source>
</evidence>
<dbReference type="NCBIfam" id="TIGR01446">
    <property type="entry name" value="DnaD_dom"/>
    <property type="match status" value="2"/>
</dbReference>
<dbReference type="KEGG" id="cac:CA_C3587"/>
<dbReference type="InterPro" id="IPR034829">
    <property type="entry name" value="DnaD-like_sf"/>
</dbReference>
<dbReference type="InterPro" id="IPR017019">
    <property type="entry name" value="DNA_replication_prd_bac"/>
</dbReference>
<gene>
    <name evidence="3" type="ordered locus">CA_C3587</name>
</gene>
<dbReference type="GeneID" id="45000077"/>
<evidence type="ECO:0000256" key="1">
    <source>
        <dbReference type="ARBA" id="ARBA00093462"/>
    </source>
</evidence>
<name>Q97D93_CLOAB</name>
<dbReference type="Proteomes" id="UP000000814">
    <property type="component" value="Chromosome"/>
</dbReference>
<feature type="domain" description="DnaB/C C-terminal" evidence="2">
    <location>
        <begin position="122"/>
        <end position="195"/>
    </location>
</feature>
<reference evidence="3 4" key="1">
    <citation type="journal article" date="2001" name="J. Bacteriol.">
        <title>Genome sequence and comparative analysis of the solvent-producing bacterium Clostridium acetobutylicum.</title>
        <authorList>
            <person name="Nolling J."/>
            <person name="Breton G."/>
            <person name="Omelchenko M.V."/>
            <person name="Makarova K.S."/>
            <person name="Zeng Q."/>
            <person name="Gibson R."/>
            <person name="Lee H.M."/>
            <person name="Dubois J."/>
            <person name="Qiu D."/>
            <person name="Hitti J."/>
            <person name="Wolf Y.I."/>
            <person name="Tatusov R.L."/>
            <person name="Sabathe F."/>
            <person name="Doucette-Stamm L."/>
            <person name="Soucaille P."/>
            <person name="Daly M.J."/>
            <person name="Bennett G.N."/>
            <person name="Koonin E.V."/>
            <person name="Smith D.R."/>
        </authorList>
    </citation>
    <scope>NUCLEOTIDE SEQUENCE [LARGE SCALE GENOMIC DNA]</scope>
    <source>
        <strain evidence="4">ATCC 824 / DSM 792 / JCM 1419 / LMG 5710 / VKM B-1787</strain>
    </source>
</reference>
<organism evidence="3 4">
    <name type="scientific">Clostridium acetobutylicum (strain ATCC 824 / DSM 792 / JCM 1419 / IAM 19013 / LMG 5710 / NBRC 13948 / NRRL B-527 / VKM B-1787 / 2291 / W)</name>
    <dbReference type="NCBI Taxonomy" id="272562"/>
    <lineage>
        <taxon>Bacteria</taxon>
        <taxon>Bacillati</taxon>
        <taxon>Bacillota</taxon>
        <taxon>Clostridia</taxon>
        <taxon>Eubacteriales</taxon>
        <taxon>Clostridiaceae</taxon>
        <taxon>Clostridium</taxon>
    </lineage>
</organism>
<comment type="similarity">
    <text evidence="1">Belongs to the DnaB/DnaD family.</text>
</comment>
<dbReference type="Pfam" id="PF07261">
    <property type="entry name" value="DnaB_2"/>
    <property type="match status" value="2"/>
</dbReference>
<dbReference type="AlphaFoldDB" id="Q97D93"/>
<dbReference type="OrthoDB" id="1652900at2"/>
<dbReference type="PIRSF" id="PIRSF033722">
    <property type="entry name" value="DnaD_CA_C3587_prd"/>
    <property type="match status" value="1"/>
</dbReference>
<evidence type="ECO:0000313" key="3">
    <source>
        <dbReference type="EMBL" id="AAK81510.1"/>
    </source>
</evidence>
<dbReference type="STRING" id="272562.CA_C3587"/>
<keyword evidence="4" id="KW-1185">Reference proteome</keyword>
<dbReference type="InterPro" id="IPR006343">
    <property type="entry name" value="DnaB/C_C"/>
</dbReference>
<proteinExistence type="inferred from homology"/>
<dbReference type="PANTHER" id="PTHR37293:SF5">
    <property type="entry name" value="DNA REPLICATION PROTEIN"/>
    <property type="match status" value="1"/>
</dbReference>
<dbReference type="PATRIC" id="fig|272562.8.peg.3776"/>
<dbReference type="PANTHER" id="PTHR37293">
    <property type="entry name" value="PHAGE REPLICATION PROTEIN-RELATED"/>
    <property type="match status" value="1"/>
</dbReference>
<sequence>MSTFMFKTKTNEVTPISNIFIENYMTKARGEYVKVYLLGLKYCTSGEPGVNSSMMASKLHLLETDIINAWNYWNDENVIKLIPIDNKGNFNIQFLDLSEESPEDEKVDLLSELNNTSIKGMLQDIEKLLGRTLSPKEMSTYIGWQKEFSFSPELILLLIQYAVSKGKTNYRYIEKIALSWHDSKIKSIEDAQTYITKHEDKWIKIRKVLDYLGIKDAEIMKPQEQMLTKWLESFSFPLDVIFRACDICFERINKADFKYIDAILTNWFKAGIKTLVDVDTKDLKKSTFNKKQQNTNFKSKDNFNNYEQRKYDYDDLEKKLLGWDSDDD</sequence>
<dbReference type="eggNOG" id="COG3935">
    <property type="taxonomic scope" value="Bacteria"/>
</dbReference>
<dbReference type="RefSeq" id="WP_010966850.1">
    <property type="nucleotide sequence ID" value="NC_003030.1"/>
</dbReference>
<dbReference type="InterPro" id="IPR053162">
    <property type="entry name" value="DnaD"/>
</dbReference>
<accession>Q97D93</accession>
<protein>
    <submittedName>
        <fullName evidence="3">DNA replication protein DnaD</fullName>
    </submittedName>
</protein>
<dbReference type="EMBL" id="AE001437">
    <property type="protein sequence ID" value="AAK81510.1"/>
    <property type="molecule type" value="Genomic_DNA"/>
</dbReference>
<dbReference type="PIR" id="C97340">
    <property type="entry name" value="C97340"/>
</dbReference>
<dbReference type="SUPFAM" id="SSF158499">
    <property type="entry name" value="DnaD domain-like"/>
    <property type="match status" value="2"/>
</dbReference>